<organism evidence="1 2">
    <name type="scientific">Hyalomma asiaticum</name>
    <name type="common">Tick</name>
    <dbReference type="NCBI Taxonomy" id="266040"/>
    <lineage>
        <taxon>Eukaryota</taxon>
        <taxon>Metazoa</taxon>
        <taxon>Ecdysozoa</taxon>
        <taxon>Arthropoda</taxon>
        <taxon>Chelicerata</taxon>
        <taxon>Arachnida</taxon>
        <taxon>Acari</taxon>
        <taxon>Parasitiformes</taxon>
        <taxon>Ixodida</taxon>
        <taxon>Ixodoidea</taxon>
        <taxon>Ixodidae</taxon>
        <taxon>Hyalomminae</taxon>
        <taxon>Hyalomma</taxon>
    </lineage>
</organism>
<dbReference type="Proteomes" id="UP000821845">
    <property type="component" value="Chromosome 7"/>
</dbReference>
<evidence type="ECO:0000313" key="1">
    <source>
        <dbReference type="EMBL" id="KAH6926146.1"/>
    </source>
</evidence>
<evidence type="ECO:0000313" key="2">
    <source>
        <dbReference type="Proteomes" id="UP000821845"/>
    </source>
</evidence>
<reference evidence="1" key="1">
    <citation type="submission" date="2020-05" db="EMBL/GenBank/DDBJ databases">
        <title>Large-scale comparative analyses of tick genomes elucidate their genetic diversity and vector capacities.</title>
        <authorList>
            <person name="Jia N."/>
            <person name="Wang J."/>
            <person name="Shi W."/>
            <person name="Du L."/>
            <person name="Sun Y."/>
            <person name="Zhan W."/>
            <person name="Jiang J."/>
            <person name="Wang Q."/>
            <person name="Zhang B."/>
            <person name="Ji P."/>
            <person name="Sakyi L.B."/>
            <person name="Cui X."/>
            <person name="Yuan T."/>
            <person name="Jiang B."/>
            <person name="Yang W."/>
            <person name="Lam T.T.-Y."/>
            <person name="Chang Q."/>
            <person name="Ding S."/>
            <person name="Wang X."/>
            <person name="Zhu J."/>
            <person name="Ruan X."/>
            <person name="Zhao L."/>
            <person name="Wei J."/>
            <person name="Que T."/>
            <person name="Du C."/>
            <person name="Cheng J."/>
            <person name="Dai P."/>
            <person name="Han X."/>
            <person name="Huang E."/>
            <person name="Gao Y."/>
            <person name="Liu J."/>
            <person name="Shao H."/>
            <person name="Ye R."/>
            <person name="Li L."/>
            <person name="Wei W."/>
            <person name="Wang X."/>
            <person name="Wang C."/>
            <person name="Yang T."/>
            <person name="Huo Q."/>
            <person name="Li W."/>
            <person name="Guo W."/>
            <person name="Chen H."/>
            <person name="Zhou L."/>
            <person name="Ni X."/>
            <person name="Tian J."/>
            <person name="Zhou Y."/>
            <person name="Sheng Y."/>
            <person name="Liu T."/>
            <person name="Pan Y."/>
            <person name="Xia L."/>
            <person name="Li J."/>
            <person name="Zhao F."/>
            <person name="Cao W."/>
        </authorList>
    </citation>
    <scope>NUCLEOTIDE SEQUENCE</scope>
    <source>
        <strain evidence="1">Hyas-2018</strain>
    </source>
</reference>
<sequence>MVDRFLAEPVLKVKETEIKFEYRGVRTKIVCVLGYPCQDSEQALIRELGAYGKVLGVQHESVKDFVLVPSGILRVRMEMNCPVPNLLKADGRFAQCEYEDATSQVTTRTRAPRRAAPGSATPNAMRRAGVAGGDHAVSACRARTYSSMTARLTMAATEGKGSASAAAASTTIDTTGGEAEKPTATPALPGAVEEAAKKGEGVLELVEATLSTPAAPASAAPSEPASSEPASEGGGEGDGEQPFTLVTKKRTRRKRSQNTMRKASPPG</sequence>
<name>A0ACB7RTW5_HYAAI</name>
<dbReference type="EMBL" id="CM023487">
    <property type="protein sequence ID" value="KAH6926146.1"/>
    <property type="molecule type" value="Genomic_DNA"/>
</dbReference>
<gene>
    <name evidence="1" type="ORF">HPB50_015293</name>
</gene>
<protein>
    <submittedName>
        <fullName evidence="1">Uncharacterized protein</fullName>
    </submittedName>
</protein>
<keyword evidence="2" id="KW-1185">Reference proteome</keyword>
<accession>A0ACB7RTW5</accession>
<proteinExistence type="predicted"/>
<comment type="caution">
    <text evidence="1">The sequence shown here is derived from an EMBL/GenBank/DDBJ whole genome shotgun (WGS) entry which is preliminary data.</text>
</comment>